<evidence type="ECO:0000313" key="3">
    <source>
        <dbReference type="EMBL" id="PWU88414.1"/>
    </source>
</evidence>
<comment type="caution">
    <text evidence="3">The sequence shown here is derived from an EMBL/GenBank/DDBJ whole genome shotgun (WGS) entry which is preliminary data.</text>
</comment>
<keyword evidence="2" id="KW-0732">Signal</keyword>
<evidence type="ECO:0000256" key="2">
    <source>
        <dbReference type="SAM" id="SignalP"/>
    </source>
</evidence>
<dbReference type="AlphaFoldDB" id="A0A2V2UWJ6"/>
<dbReference type="VEuPathDB" id="TriTrypDB:C4B63_74g129"/>
<feature type="compositionally biased region" description="Acidic residues" evidence="1">
    <location>
        <begin position="96"/>
        <end position="125"/>
    </location>
</feature>
<feature type="compositionally biased region" description="Polar residues" evidence="1">
    <location>
        <begin position="64"/>
        <end position="77"/>
    </location>
</feature>
<feature type="compositionally biased region" description="Low complexity" evidence="1">
    <location>
        <begin position="78"/>
        <end position="87"/>
    </location>
</feature>
<dbReference type="VEuPathDB" id="TriTrypDB:TcCLB.507957.10"/>
<gene>
    <name evidence="3" type="ORF">C4B63_74g129</name>
</gene>
<feature type="region of interest" description="Disordered" evidence="1">
    <location>
        <begin position="32"/>
        <end position="457"/>
    </location>
</feature>
<dbReference type="VEuPathDB" id="TriTrypDB:BCY84_20111"/>
<feature type="compositionally biased region" description="Polar residues" evidence="1">
    <location>
        <begin position="417"/>
        <end position="434"/>
    </location>
</feature>
<feature type="compositionally biased region" description="Polar residues" evidence="1">
    <location>
        <begin position="377"/>
        <end position="405"/>
    </location>
</feature>
<dbReference type="VEuPathDB" id="TriTrypDB:TcBrA4_0171720"/>
<name>A0A2V2UWJ6_TRYCR</name>
<feature type="compositionally biased region" description="Basic and acidic residues" evidence="1">
    <location>
        <begin position="46"/>
        <end position="59"/>
    </location>
</feature>
<dbReference type="Proteomes" id="UP000246121">
    <property type="component" value="Unassembled WGS sequence"/>
</dbReference>
<dbReference type="VEuPathDB" id="TriTrypDB:TcCL_NonESM11457"/>
<feature type="chain" id="PRO_5015978127" evidence="2">
    <location>
        <begin position="25"/>
        <end position="479"/>
    </location>
</feature>
<protein>
    <submittedName>
        <fullName evidence="3">Mucin-associated surface protein (MASP)</fullName>
    </submittedName>
</protein>
<evidence type="ECO:0000256" key="1">
    <source>
        <dbReference type="SAM" id="MobiDB-lite"/>
    </source>
</evidence>
<feature type="compositionally biased region" description="Polar residues" evidence="1">
    <location>
        <begin position="211"/>
        <end position="231"/>
    </location>
</feature>
<dbReference type="VEuPathDB" id="TriTrypDB:TcBrA4_0171690"/>
<feature type="signal peptide" evidence="2">
    <location>
        <begin position="1"/>
        <end position="24"/>
    </location>
</feature>
<evidence type="ECO:0000313" key="4">
    <source>
        <dbReference type="Proteomes" id="UP000246121"/>
    </source>
</evidence>
<dbReference type="VEuPathDB" id="TriTrypDB:TCSYLVIO_008513"/>
<dbReference type="VEuPathDB" id="TriTrypDB:TCDM_10510"/>
<dbReference type="VEuPathDB" id="TriTrypDB:ECC02_011382"/>
<dbReference type="EMBL" id="PRFA01000074">
    <property type="protein sequence ID" value="PWU88414.1"/>
    <property type="molecule type" value="Genomic_DNA"/>
</dbReference>
<reference evidence="3 4" key="1">
    <citation type="journal article" date="2018" name="Microb. Genom.">
        <title>Expanding an expanded genome: long-read sequencing of Trypanosoma cruzi.</title>
        <authorList>
            <person name="Berna L."/>
            <person name="Rodriguez M."/>
            <person name="Chiribao M.L."/>
            <person name="Parodi-Talice A."/>
            <person name="Pita S."/>
            <person name="Rijo G."/>
            <person name="Alvarez-Valin F."/>
            <person name="Robello C."/>
        </authorList>
    </citation>
    <scope>NUCLEOTIDE SEQUENCE [LARGE SCALE GENOMIC DNA]</scope>
    <source>
        <strain evidence="3 4">Dm28c</strain>
    </source>
</reference>
<feature type="compositionally biased region" description="Low complexity" evidence="1">
    <location>
        <begin position="297"/>
        <end position="329"/>
    </location>
</feature>
<feature type="compositionally biased region" description="Basic and acidic residues" evidence="1">
    <location>
        <begin position="343"/>
        <end position="353"/>
    </location>
</feature>
<dbReference type="VEuPathDB" id="TriTrypDB:TcCLB.510363.280"/>
<feature type="compositionally biased region" description="Polar residues" evidence="1">
    <location>
        <begin position="274"/>
        <end position="285"/>
    </location>
</feature>
<organism evidence="3 4">
    <name type="scientific">Trypanosoma cruzi</name>
    <dbReference type="NCBI Taxonomy" id="5693"/>
    <lineage>
        <taxon>Eukaryota</taxon>
        <taxon>Discoba</taxon>
        <taxon>Euglenozoa</taxon>
        <taxon>Kinetoplastea</taxon>
        <taxon>Metakinetoplastina</taxon>
        <taxon>Trypanosomatida</taxon>
        <taxon>Trypanosomatidae</taxon>
        <taxon>Trypanosoma</taxon>
        <taxon>Schizotrypanum</taxon>
    </lineage>
</organism>
<dbReference type="VEuPathDB" id="TriTrypDB:TcYC6_0158990"/>
<feature type="compositionally biased region" description="Gly residues" evidence="1">
    <location>
        <begin position="156"/>
        <end position="172"/>
    </location>
</feature>
<accession>A0A2V2UWJ6</accession>
<proteinExistence type="predicted"/>
<sequence>MAMMTGRVLLVCALCVLWCGTAGGKCTEVGKAPAGAAGGGSGVGEKPSKELPEPGERGPDSAGHSLNKNNEINSNLQGRTVTGTTTERVGKKKEEDVGDNDGLEEEEEEAETDVGDDDEEEEEEKSNEKEDTPQAGKPEISSKEVAGTIPTASGLSGTGGGSPSGVDVGGSSGSPNGIEDLNLEAPGPAVNSSLPLPNAAAGGLQNPDGALSSQKNNFSETGVHSGTTLPTPSLPNPQAPAITQPKAEEQSSTEQGTEGGPETEEVTAVKEKVQNTVETGSTSRALSAASKPPVQQPTPLLTQSPAAPLPERSAPAPSEEKSAAPSFSAGEGRRTATNVAQNSKEEKNEKMPSETEAESNAVEQPSGNDVAEHDSPARTTASPIPTSGTADTQRNADADNSNAQALKSEGTHENSETDYTNLASTAGDAATQTEKALADAKTNNTTPGDSDGGTAVSHTTSPLLLLVVACAAAAAVVAA</sequence>
<dbReference type="VEuPathDB" id="TriTrypDB:C3747_3g397"/>